<reference evidence="1" key="1">
    <citation type="journal article" date="2021" name="New Phytol.">
        <title>Evolutionary innovations through gain and loss of genes in the ectomycorrhizal Boletales.</title>
        <authorList>
            <person name="Wu G."/>
            <person name="Miyauchi S."/>
            <person name="Morin E."/>
            <person name="Kuo A."/>
            <person name="Drula E."/>
            <person name="Varga T."/>
            <person name="Kohler A."/>
            <person name="Feng B."/>
            <person name="Cao Y."/>
            <person name="Lipzen A."/>
            <person name="Daum C."/>
            <person name="Hundley H."/>
            <person name="Pangilinan J."/>
            <person name="Johnson J."/>
            <person name="Barry K."/>
            <person name="LaButti K."/>
            <person name="Ng V."/>
            <person name="Ahrendt S."/>
            <person name="Min B."/>
            <person name="Choi I.G."/>
            <person name="Park H."/>
            <person name="Plett J.M."/>
            <person name="Magnuson J."/>
            <person name="Spatafora J.W."/>
            <person name="Nagy L.G."/>
            <person name="Henrissat B."/>
            <person name="Grigoriev I.V."/>
            <person name="Yang Z.L."/>
            <person name="Xu J."/>
            <person name="Martin F.M."/>
        </authorList>
    </citation>
    <scope>NUCLEOTIDE SEQUENCE</scope>
    <source>
        <strain evidence="1">KUC20120723A-06</strain>
    </source>
</reference>
<evidence type="ECO:0000313" key="2">
    <source>
        <dbReference type="Proteomes" id="UP000790709"/>
    </source>
</evidence>
<name>A0ACB8B8T9_9AGAM</name>
<sequence>MAHSSTREISVSSNGRVSKLAFTDTTFSTETGRETITPQVSCWHNLFRRRVKIELIETSIRNVVAATCAKGILDVQYLVPRGKKRHLCLKHIQGTVNTDDERRVKEWCDALMDLAYQGVTRCKLLRILINPHGGTGKAGTVFTQKVEPILVAAGCTLDVTYTAYANHALEIARDLKLKYDAVVIVSGDGLIHEVLNGFAQHEQPERAFCIPIAPIPAGSGNALSLNLLGYEDGVDPSAAALNVLKGQQMSIDLFSFTQGTRRHISFMSQTVGLMADLDVGTERLRWMGEFRFVIGYLWGVFTRRTCPVQLSMKVVEDDKSRMVSTLQSRRANSTTIDSFGGDDKHPDGPDGSTDEWVTFDKPILWFYAGQGPYVSRELMQFPVSLPDDGLIDISVQGVMNRRKLLDAMEGAEEGRTYWTNSNHYFKASAYRMKPLGTRGVLVVDGEQLPFEEFEVSVHPRLGTVLSPCRQGCYAADFRVSDERGSK</sequence>
<gene>
    <name evidence="1" type="ORF">BV22DRAFT_1176259</name>
</gene>
<protein>
    <submittedName>
        <fullName evidence="1">Uncharacterized protein</fullName>
    </submittedName>
</protein>
<dbReference type="Proteomes" id="UP000790709">
    <property type="component" value="Unassembled WGS sequence"/>
</dbReference>
<proteinExistence type="predicted"/>
<accession>A0ACB8B8T9</accession>
<dbReference type="EMBL" id="MU266513">
    <property type="protein sequence ID" value="KAH7921740.1"/>
    <property type="molecule type" value="Genomic_DNA"/>
</dbReference>
<organism evidence="1 2">
    <name type="scientific">Leucogyrophana mollusca</name>
    <dbReference type="NCBI Taxonomy" id="85980"/>
    <lineage>
        <taxon>Eukaryota</taxon>
        <taxon>Fungi</taxon>
        <taxon>Dikarya</taxon>
        <taxon>Basidiomycota</taxon>
        <taxon>Agaricomycotina</taxon>
        <taxon>Agaricomycetes</taxon>
        <taxon>Agaricomycetidae</taxon>
        <taxon>Boletales</taxon>
        <taxon>Boletales incertae sedis</taxon>
        <taxon>Leucogyrophana</taxon>
    </lineage>
</organism>
<comment type="caution">
    <text evidence="1">The sequence shown here is derived from an EMBL/GenBank/DDBJ whole genome shotgun (WGS) entry which is preliminary data.</text>
</comment>
<keyword evidence="2" id="KW-1185">Reference proteome</keyword>
<evidence type="ECO:0000313" key="1">
    <source>
        <dbReference type="EMBL" id="KAH7921740.1"/>
    </source>
</evidence>